<evidence type="ECO:0000256" key="3">
    <source>
        <dbReference type="ARBA" id="ARBA00023159"/>
    </source>
</evidence>
<evidence type="ECO:0000256" key="2">
    <source>
        <dbReference type="ARBA" id="ARBA00023125"/>
    </source>
</evidence>
<comment type="caution">
    <text evidence="6">The sequence shown here is derived from an EMBL/GenBank/DDBJ whole genome shotgun (WGS) entry which is preliminary data.</text>
</comment>
<dbReference type="InterPro" id="IPR018060">
    <property type="entry name" value="HTH_AraC"/>
</dbReference>
<evidence type="ECO:0000256" key="4">
    <source>
        <dbReference type="ARBA" id="ARBA00023163"/>
    </source>
</evidence>
<feature type="domain" description="HTH araC/xylS-type" evidence="5">
    <location>
        <begin position="190"/>
        <end position="287"/>
    </location>
</feature>
<keyword evidence="7" id="KW-1185">Reference proteome</keyword>
<protein>
    <submittedName>
        <fullName evidence="6">AraC family transcriptional regulator</fullName>
    </submittedName>
</protein>
<dbReference type="InterPro" id="IPR037923">
    <property type="entry name" value="HTH-like"/>
</dbReference>
<keyword evidence="1" id="KW-0805">Transcription regulation</keyword>
<evidence type="ECO:0000259" key="5">
    <source>
        <dbReference type="PROSITE" id="PS01124"/>
    </source>
</evidence>
<reference evidence="6 7" key="1">
    <citation type="submission" date="2023-03" db="EMBL/GenBank/DDBJ databases">
        <title>Draft assemblies of triclosan tolerant bacteria isolated from returned activated sludge.</title>
        <authorList>
            <person name="Van Hamelsveld S."/>
        </authorList>
    </citation>
    <scope>NUCLEOTIDE SEQUENCE [LARGE SCALE GENOMIC DNA]</scope>
    <source>
        <strain evidence="6 7">GW210010_S58</strain>
    </source>
</reference>
<evidence type="ECO:0000256" key="1">
    <source>
        <dbReference type="ARBA" id="ARBA00023015"/>
    </source>
</evidence>
<keyword evidence="3" id="KW-0010">Activator</keyword>
<dbReference type="Gene3D" id="2.60.120.10">
    <property type="entry name" value="Jelly Rolls"/>
    <property type="match status" value="1"/>
</dbReference>
<dbReference type="SUPFAM" id="SSF46689">
    <property type="entry name" value="Homeodomain-like"/>
    <property type="match status" value="2"/>
</dbReference>
<dbReference type="PANTHER" id="PTHR46796">
    <property type="entry name" value="HTH-TYPE TRANSCRIPTIONAL ACTIVATOR RHAS-RELATED"/>
    <property type="match status" value="1"/>
</dbReference>
<keyword evidence="2" id="KW-0238">DNA-binding</keyword>
<dbReference type="SUPFAM" id="SSF51215">
    <property type="entry name" value="Regulatory protein AraC"/>
    <property type="match status" value="1"/>
</dbReference>
<dbReference type="PROSITE" id="PS01124">
    <property type="entry name" value="HTH_ARAC_FAMILY_2"/>
    <property type="match status" value="1"/>
</dbReference>
<sequence length="289" mass="31263">MGAPDDRRGRSAADAAQPARYWFDPAMPYVESRCACDSGAAYLPHTHPTLSIGAIDSGHSLFSTEAGPVRLSRGDVVVIPAGQVHACNPVPDGRWSYQMLHLDPAWVEAVLAANGAAPALPQALARVRITSAADSYAALCRLNQMLFSAAPAARKEAALAGFVGVLLGGIDPRQTVRLPRPPACGQASLARLVALLRERHAEALPLADMARSVGLSRYQLIRAFRAETGMTPHAYQLDLRINQARRLLRAGAAPAEIAQELGFSDQSHFQRAFKQRVALTPRHYQRRPR</sequence>
<dbReference type="InterPro" id="IPR003313">
    <property type="entry name" value="AraC-bd"/>
</dbReference>
<accession>A0ABT6B1K1</accession>
<gene>
    <name evidence="6" type="ORF">P3W85_38375</name>
</gene>
<dbReference type="PANTHER" id="PTHR46796:SF2">
    <property type="entry name" value="TRANSCRIPTIONAL REGULATORY PROTEIN"/>
    <property type="match status" value="1"/>
</dbReference>
<name>A0ABT6B1K1_9BURK</name>
<evidence type="ECO:0000313" key="7">
    <source>
        <dbReference type="Proteomes" id="UP001216674"/>
    </source>
</evidence>
<dbReference type="RefSeq" id="WP_276268638.1">
    <property type="nucleotide sequence ID" value="NZ_JARJLM010000623.1"/>
</dbReference>
<dbReference type="InterPro" id="IPR009057">
    <property type="entry name" value="Homeodomain-like_sf"/>
</dbReference>
<organism evidence="6 7">
    <name type="scientific">Cupriavidus basilensis</name>
    <dbReference type="NCBI Taxonomy" id="68895"/>
    <lineage>
        <taxon>Bacteria</taxon>
        <taxon>Pseudomonadati</taxon>
        <taxon>Pseudomonadota</taxon>
        <taxon>Betaproteobacteria</taxon>
        <taxon>Burkholderiales</taxon>
        <taxon>Burkholderiaceae</taxon>
        <taxon>Cupriavidus</taxon>
    </lineage>
</organism>
<dbReference type="InterPro" id="IPR020449">
    <property type="entry name" value="Tscrpt_reg_AraC-type_HTH"/>
</dbReference>
<dbReference type="PRINTS" id="PR00032">
    <property type="entry name" value="HTHARAC"/>
</dbReference>
<dbReference type="EMBL" id="JARJLM010000623">
    <property type="protein sequence ID" value="MDF3838760.1"/>
    <property type="molecule type" value="Genomic_DNA"/>
</dbReference>
<keyword evidence="4" id="KW-0804">Transcription</keyword>
<dbReference type="Pfam" id="PF12833">
    <property type="entry name" value="HTH_18"/>
    <property type="match status" value="1"/>
</dbReference>
<dbReference type="InterPro" id="IPR014710">
    <property type="entry name" value="RmlC-like_jellyroll"/>
</dbReference>
<proteinExistence type="predicted"/>
<dbReference type="Proteomes" id="UP001216674">
    <property type="component" value="Unassembled WGS sequence"/>
</dbReference>
<dbReference type="Pfam" id="PF02311">
    <property type="entry name" value="AraC_binding"/>
    <property type="match status" value="1"/>
</dbReference>
<evidence type="ECO:0000313" key="6">
    <source>
        <dbReference type="EMBL" id="MDF3838760.1"/>
    </source>
</evidence>
<dbReference type="InterPro" id="IPR050204">
    <property type="entry name" value="AraC_XylS_family_regulators"/>
</dbReference>
<dbReference type="Gene3D" id="1.10.10.60">
    <property type="entry name" value="Homeodomain-like"/>
    <property type="match status" value="2"/>
</dbReference>
<dbReference type="SMART" id="SM00342">
    <property type="entry name" value="HTH_ARAC"/>
    <property type="match status" value="1"/>
</dbReference>